<accession>A0A916TRK6</accession>
<dbReference type="InterPro" id="IPR018376">
    <property type="entry name" value="Enoyl-CoA_hyd/isom_CS"/>
</dbReference>
<dbReference type="InterPro" id="IPR014748">
    <property type="entry name" value="Enoyl-CoA_hydra_C"/>
</dbReference>
<dbReference type="AlphaFoldDB" id="A0A916TRK6"/>
<keyword evidence="3" id="KW-1133">Transmembrane helix</keyword>
<protein>
    <submittedName>
        <fullName evidence="4">Enoyl-CoA hydratase</fullName>
    </submittedName>
</protein>
<evidence type="ECO:0000256" key="1">
    <source>
        <dbReference type="ARBA" id="ARBA00005254"/>
    </source>
</evidence>
<evidence type="ECO:0000313" key="4">
    <source>
        <dbReference type="EMBL" id="GGB92580.1"/>
    </source>
</evidence>
<feature type="transmembrane region" description="Helical" evidence="3">
    <location>
        <begin position="97"/>
        <end position="116"/>
    </location>
</feature>
<evidence type="ECO:0000313" key="5">
    <source>
        <dbReference type="Proteomes" id="UP000608154"/>
    </source>
</evidence>
<dbReference type="Proteomes" id="UP000608154">
    <property type="component" value="Unassembled WGS sequence"/>
</dbReference>
<dbReference type="PROSITE" id="PS00166">
    <property type="entry name" value="ENOYL_COA_HYDRATASE"/>
    <property type="match status" value="1"/>
</dbReference>
<dbReference type="InterPro" id="IPR001753">
    <property type="entry name" value="Enoyl-CoA_hydra/iso"/>
</dbReference>
<reference evidence="4" key="2">
    <citation type="submission" date="2020-09" db="EMBL/GenBank/DDBJ databases">
        <authorList>
            <person name="Sun Q."/>
            <person name="Zhou Y."/>
        </authorList>
    </citation>
    <scope>NUCLEOTIDE SEQUENCE</scope>
    <source>
        <strain evidence="4">CGMCC 1.15095</strain>
    </source>
</reference>
<dbReference type="GO" id="GO:0003824">
    <property type="term" value="F:catalytic activity"/>
    <property type="evidence" value="ECO:0007669"/>
    <property type="project" value="InterPro"/>
</dbReference>
<keyword evidence="3" id="KW-0472">Membrane</keyword>
<dbReference type="EMBL" id="BMHK01000004">
    <property type="protein sequence ID" value="GGB92580.1"/>
    <property type="molecule type" value="Genomic_DNA"/>
</dbReference>
<dbReference type="PANTHER" id="PTHR43802">
    <property type="entry name" value="ENOYL-COA HYDRATASE"/>
    <property type="match status" value="1"/>
</dbReference>
<keyword evidence="3" id="KW-0812">Transmembrane</keyword>
<dbReference type="PANTHER" id="PTHR43802:SF1">
    <property type="entry name" value="IP11341P-RELATED"/>
    <property type="match status" value="1"/>
</dbReference>
<dbReference type="RefSeq" id="WP_188768774.1">
    <property type="nucleotide sequence ID" value="NZ_BMHK01000004.1"/>
</dbReference>
<evidence type="ECO:0000256" key="2">
    <source>
        <dbReference type="RuleBase" id="RU003707"/>
    </source>
</evidence>
<keyword evidence="5" id="KW-1185">Reference proteome</keyword>
<organism evidence="4 5">
    <name type="scientific">Novosphingobium endophyticum</name>
    <dbReference type="NCBI Taxonomy" id="1955250"/>
    <lineage>
        <taxon>Bacteria</taxon>
        <taxon>Pseudomonadati</taxon>
        <taxon>Pseudomonadota</taxon>
        <taxon>Alphaproteobacteria</taxon>
        <taxon>Sphingomonadales</taxon>
        <taxon>Sphingomonadaceae</taxon>
        <taxon>Novosphingobium</taxon>
    </lineage>
</organism>
<dbReference type="Gene3D" id="1.10.12.10">
    <property type="entry name" value="Lyase 2-enoyl-coa Hydratase, Chain A, domain 2"/>
    <property type="match status" value="1"/>
</dbReference>
<evidence type="ECO:0000256" key="3">
    <source>
        <dbReference type="SAM" id="Phobius"/>
    </source>
</evidence>
<dbReference type="CDD" id="cd06558">
    <property type="entry name" value="crotonase-like"/>
    <property type="match status" value="1"/>
</dbReference>
<proteinExistence type="inferred from homology"/>
<dbReference type="SUPFAM" id="SSF52096">
    <property type="entry name" value="ClpP/crotonase"/>
    <property type="match status" value="1"/>
</dbReference>
<comment type="caution">
    <text evidence="4">The sequence shown here is derived from an EMBL/GenBank/DDBJ whole genome shotgun (WGS) entry which is preliminary data.</text>
</comment>
<reference evidence="4" key="1">
    <citation type="journal article" date="2014" name="Int. J. Syst. Evol. Microbiol.">
        <title>Complete genome sequence of Corynebacterium casei LMG S-19264T (=DSM 44701T), isolated from a smear-ripened cheese.</title>
        <authorList>
            <consortium name="US DOE Joint Genome Institute (JGI-PGF)"/>
            <person name="Walter F."/>
            <person name="Albersmeier A."/>
            <person name="Kalinowski J."/>
            <person name="Ruckert C."/>
        </authorList>
    </citation>
    <scope>NUCLEOTIDE SEQUENCE</scope>
    <source>
        <strain evidence="4">CGMCC 1.15095</strain>
    </source>
</reference>
<gene>
    <name evidence="4" type="ORF">GCM10011494_08690</name>
</gene>
<sequence>MSSTVEIRRRGHVAEIVFSRPPHNFASPTLLAEIADAVVLCDDNLEVRCTVLASEGKSFCAGADLAGDEDVTGEAGMDTIGQFYVQAERLFRRRKPMVAAVQGAAIGAGLGLALAADFRVAGPAARFSANFVRLGFHPGFAITVTLPRLIGEARAGWMMLSAERVKADRALEWGLADRVAEADLLIEEAHAMAAEIAANAPLALLSVRETWIGGLADRAAAAMRREHTEQSALKATDDYAEGVAAVFERREARFVGR</sequence>
<dbReference type="Pfam" id="PF00378">
    <property type="entry name" value="ECH_1"/>
    <property type="match status" value="1"/>
</dbReference>
<comment type="similarity">
    <text evidence="1 2">Belongs to the enoyl-CoA hydratase/isomerase family.</text>
</comment>
<dbReference type="InterPro" id="IPR029045">
    <property type="entry name" value="ClpP/crotonase-like_dom_sf"/>
</dbReference>
<name>A0A916TRK6_9SPHN</name>
<dbReference type="Gene3D" id="3.90.226.10">
    <property type="entry name" value="2-enoyl-CoA Hydratase, Chain A, domain 1"/>
    <property type="match status" value="1"/>
</dbReference>